<keyword evidence="1" id="KW-0812">Transmembrane</keyword>
<sequence>MFRYWWSATRAALRAEAQYRANFVVSVIASLCYQGVGLASIGVVLSTFETLGGWTLPEVAFLYGLRLTAHGLWVVLFSQLLVIDQIVREGHFDRFLVRPGNPLVHLMTHRTALTPVGDLLGGLVLLAVVMTLVPVNWSLLGILYLIAAVVGGALTELSLQLAASSLTFRTLSSQALRVTIDTIFGTFGNYPTKIFSAAARFALTFLLPLAFVAYLPGAVLLDKAGELHVPAVVGYAAPAVGVVLFAAAYAVWRRQLRHYQSGGH</sequence>
<feature type="transmembrane region" description="Helical" evidence="1">
    <location>
        <begin position="139"/>
        <end position="159"/>
    </location>
</feature>
<keyword evidence="3" id="KW-1185">Reference proteome</keyword>
<evidence type="ECO:0000256" key="1">
    <source>
        <dbReference type="SAM" id="Phobius"/>
    </source>
</evidence>
<feature type="transmembrane region" description="Helical" evidence="1">
    <location>
        <begin position="201"/>
        <end position="221"/>
    </location>
</feature>
<name>A0ABS4PU31_9PSEU</name>
<comment type="caution">
    <text evidence="2">The sequence shown here is derived from an EMBL/GenBank/DDBJ whole genome shotgun (WGS) entry which is preliminary data.</text>
</comment>
<dbReference type="PANTHER" id="PTHR36833:SF1">
    <property type="entry name" value="INTEGRAL MEMBRANE TRANSPORT PROTEIN"/>
    <property type="match status" value="1"/>
</dbReference>
<feature type="transmembrane region" description="Helical" evidence="1">
    <location>
        <begin position="60"/>
        <end position="83"/>
    </location>
</feature>
<keyword evidence="1" id="KW-1133">Transmembrane helix</keyword>
<evidence type="ECO:0000313" key="3">
    <source>
        <dbReference type="Proteomes" id="UP000741013"/>
    </source>
</evidence>
<accession>A0ABS4PU31</accession>
<reference evidence="2 3" key="1">
    <citation type="submission" date="2021-03" db="EMBL/GenBank/DDBJ databases">
        <title>Sequencing the genomes of 1000 actinobacteria strains.</title>
        <authorList>
            <person name="Klenk H.-P."/>
        </authorList>
    </citation>
    <scope>NUCLEOTIDE SEQUENCE [LARGE SCALE GENOMIC DNA]</scope>
    <source>
        <strain evidence="2 3">DSM 45510</strain>
    </source>
</reference>
<evidence type="ECO:0000313" key="2">
    <source>
        <dbReference type="EMBL" id="MBP2182931.1"/>
    </source>
</evidence>
<keyword evidence="1" id="KW-0472">Membrane</keyword>
<dbReference type="EMBL" id="JAGGMS010000001">
    <property type="protein sequence ID" value="MBP2182931.1"/>
    <property type="molecule type" value="Genomic_DNA"/>
</dbReference>
<dbReference type="Pfam" id="PF06182">
    <property type="entry name" value="ABC2_membrane_6"/>
    <property type="match status" value="1"/>
</dbReference>
<feature type="transmembrane region" description="Helical" evidence="1">
    <location>
        <begin position="112"/>
        <end position="133"/>
    </location>
</feature>
<dbReference type="PANTHER" id="PTHR36833">
    <property type="entry name" value="SLR0610 PROTEIN-RELATED"/>
    <property type="match status" value="1"/>
</dbReference>
<dbReference type="RefSeq" id="WP_209666165.1">
    <property type="nucleotide sequence ID" value="NZ_JAGGMS010000001.1"/>
</dbReference>
<gene>
    <name evidence="2" type="ORF">JOM49_004457</name>
</gene>
<feature type="transmembrane region" description="Helical" evidence="1">
    <location>
        <begin position="21"/>
        <end position="48"/>
    </location>
</feature>
<organism evidence="2 3">
    <name type="scientific">Amycolatopsis magusensis</name>
    <dbReference type="NCBI Taxonomy" id="882444"/>
    <lineage>
        <taxon>Bacteria</taxon>
        <taxon>Bacillati</taxon>
        <taxon>Actinomycetota</taxon>
        <taxon>Actinomycetes</taxon>
        <taxon>Pseudonocardiales</taxon>
        <taxon>Pseudonocardiaceae</taxon>
        <taxon>Amycolatopsis</taxon>
    </lineage>
</organism>
<protein>
    <submittedName>
        <fullName evidence="2">ABC-2 type transport system permease protein</fullName>
    </submittedName>
</protein>
<dbReference type="Proteomes" id="UP000741013">
    <property type="component" value="Unassembled WGS sequence"/>
</dbReference>
<feature type="transmembrane region" description="Helical" evidence="1">
    <location>
        <begin position="233"/>
        <end position="252"/>
    </location>
</feature>
<proteinExistence type="predicted"/>
<dbReference type="InterPro" id="IPR010390">
    <property type="entry name" value="ABC-2_transporter-like"/>
</dbReference>